<evidence type="ECO:0000256" key="2">
    <source>
        <dbReference type="ARBA" id="ARBA00022821"/>
    </source>
</evidence>
<reference evidence="6" key="2">
    <citation type="submission" date="2025-08" db="UniProtKB">
        <authorList>
            <consortium name="RefSeq"/>
        </authorList>
    </citation>
    <scope>IDENTIFICATION</scope>
    <source>
        <tissue evidence="6">Seedling</tissue>
    </source>
</reference>
<dbReference type="InterPro" id="IPR055414">
    <property type="entry name" value="LRR_R13L4/SHOC2-like"/>
</dbReference>
<feature type="domain" description="Disease resistance protein winged helix" evidence="3">
    <location>
        <begin position="39"/>
        <end position="111"/>
    </location>
</feature>
<evidence type="ECO:0000313" key="5">
    <source>
        <dbReference type="Proteomes" id="UP001652623"/>
    </source>
</evidence>
<dbReference type="Pfam" id="PF23598">
    <property type="entry name" value="LRR_14"/>
    <property type="match status" value="1"/>
</dbReference>
<reference evidence="5" key="1">
    <citation type="submission" date="2025-05" db="UniProtKB">
        <authorList>
            <consortium name="RefSeq"/>
        </authorList>
    </citation>
    <scope>NUCLEOTIDE SEQUENCE [LARGE SCALE GENOMIC DNA]</scope>
</reference>
<name>A0ABM4A2H5_ZIZJJ</name>
<evidence type="ECO:0000259" key="3">
    <source>
        <dbReference type="Pfam" id="PF23559"/>
    </source>
</evidence>
<evidence type="ECO:0000256" key="1">
    <source>
        <dbReference type="ARBA" id="ARBA00022737"/>
    </source>
</evidence>
<dbReference type="Gene3D" id="3.80.10.10">
    <property type="entry name" value="Ribonuclease Inhibitor"/>
    <property type="match status" value="1"/>
</dbReference>
<evidence type="ECO:0000313" key="6">
    <source>
        <dbReference type="RefSeq" id="XP_060670932.1"/>
    </source>
</evidence>
<dbReference type="InterPro" id="IPR032675">
    <property type="entry name" value="LRR_dom_sf"/>
</dbReference>
<dbReference type="SUPFAM" id="SSF52058">
    <property type="entry name" value="L domain-like"/>
    <property type="match status" value="1"/>
</dbReference>
<organism evidence="5 6">
    <name type="scientific">Ziziphus jujuba</name>
    <name type="common">Chinese jujube</name>
    <name type="synonym">Ziziphus sativa</name>
    <dbReference type="NCBI Taxonomy" id="326968"/>
    <lineage>
        <taxon>Eukaryota</taxon>
        <taxon>Viridiplantae</taxon>
        <taxon>Streptophyta</taxon>
        <taxon>Embryophyta</taxon>
        <taxon>Tracheophyta</taxon>
        <taxon>Spermatophyta</taxon>
        <taxon>Magnoliopsida</taxon>
        <taxon>eudicotyledons</taxon>
        <taxon>Gunneridae</taxon>
        <taxon>Pentapetalae</taxon>
        <taxon>rosids</taxon>
        <taxon>fabids</taxon>
        <taxon>Rosales</taxon>
        <taxon>Rhamnaceae</taxon>
        <taxon>Paliureae</taxon>
        <taxon>Ziziphus</taxon>
    </lineage>
</organism>
<gene>
    <name evidence="6" type="primary">LOC107418205</name>
</gene>
<dbReference type="GeneID" id="107418205"/>
<dbReference type="PANTHER" id="PTHR47186">
    <property type="entry name" value="LEUCINE-RICH REPEAT-CONTAINING PROTEIN 57"/>
    <property type="match status" value="1"/>
</dbReference>
<sequence length="599" mass="68731">MEKEISKIPQTEDDIIPTLKLSYDHLPSSLKQCFVYYSLFPKDYVLNVEILAQHWMAQGFIKIPYPNDCLEDVGYQYFKELLWRSFFEEVEIDEKGTVTKCKMHDLMHELAESITRPEFDRRNGNTEPFNSKTRHVLLYGYHSYLVQEMLPSLIQAKKMRMIPRPDVPGQRLLLTRIVDESTCDAVALNLTSLRMLDLHEYSIMKVPKSIGKLKHLRYLDLSYNGFKVLPDCVTRLHNLLTLTLNKCVFLQVLPKNINKLIKLRNLEIGECYNLKYMPRGIGELSSLCKLSKFTLNKDMSFSSKHQGGAALDELGGLNNLRGTLKIEHLRIDAIFVRPKDANLKEKQHLRSLDLSWIEDVKLEEIIEAVPEGYEMQLEGLQPHPNLKDLCIRKYQGVRFPSWFDSLTNLYVLNDEYLSYSSSSSSTLIVFPSLEVLCLDNLPNLKGWWGRSDSSSATASSTHDDHRLPVFPNCLSRLTIYNCPSLTCMPLFAYVNHRVESRNTSWKSFQQTILSVSGGGARPINVQPSSSSTSSSTSSYYSPLCKLTSLVIHWIHDLQFLPDELKSLTSLKDLNIGYCQKFKSLYPGIQYLTITSIFMD</sequence>
<accession>A0ABM4A2H5</accession>
<dbReference type="Pfam" id="PF23559">
    <property type="entry name" value="WHD_DRP"/>
    <property type="match status" value="1"/>
</dbReference>
<dbReference type="Gene3D" id="1.10.10.10">
    <property type="entry name" value="Winged helix-like DNA-binding domain superfamily/Winged helix DNA-binding domain"/>
    <property type="match status" value="1"/>
</dbReference>
<keyword evidence="1" id="KW-0677">Repeat</keyword>
<protein>
    <submittedName>
        <fullName evidence="6">Disease resistance protein RGA4</fullName>
    </submittedName>
</protein>
<keyword evidence="5" id="KW-1185">Reference proteome</keyword>
<proteinExistence type="predicted"/>
<feature type="domain" description="Disease resistance R13L4/SHOC-2-like LRR" evidence="4">
    <location>
        <begin position="190"/>
        <end position="440"/>
    </location>
</feature>
<dbReference type="RefSeq" id="XP_060670932.1">
    <property type="nucleotide sequence ID" value="XM_060814949.1"/>
</dbReference>
<dbReference type="InterPro" id="IPR036388">
    <property type="entry name" value="WH-like_DNA-bd_sf"/>
</dbReference>
<keyword evidence="2" id="KW-0611">Plant defense</keyword>
<dbReference type="PANTHER" id="PTHR47186:SF3">
    <property type="entry name" value="OS09G0267800 PROTEIN"/>
    <property type="match status" value="1"/>
</dbReference>
<dbReference type="Proteomes" id="UP001652623">
    <property type="component" value="Chromosome 2"/>
</dbReference>
<evidence type="ECO:0000259" key="4">
    <source>
        <dbReference type="Pfam" id="PF23598"/>
    </source>
</evidence>
<dbReference type="InterPro" id="IPR058922">
    <property type="entry name" value="WHD_DRP"/>
</dbReference>